<comment type="caution">
    <text evidence="1">The sequence shown here is derived from an EMBL/GenBank/DDBJ whole genome shotgun (WGS) entry which is preliminary data.</text>
</comment>
<organism evidence="1 2">
    <name type="scientific">Canavalia gladiata</name>
    <name type="common">Sword bean</name>
    <name type="synonym">Dolichos gladiatus</name>
    <dbReference type="NCBI Taxonomy" id="3824"/>
    <lineage>
        <taxon>Eukaryota</taxon>
        <taxon>Viridiplantae</taxon>
        <taxon>Streptophyta</taxon>
        <taxon>Embryophyta</taxon>
        <taxon>Tracheophyta</taxon>
        <taxon>Spermatophyta</taxon>
        <taxon>Magnoliopsida</taxon>
        <taxon>eudicotyledons</taxon>
        <taxon>Gunneridae</taxon>
        <taxon>Pentapetalae</taxon>
        <taxon>rosids</taxon>
        <taxon>fabids</taxon>
        <taxon>Fabales</taxon>
        <taxon>Fabaceae</taxon>
        <taxon>Papilionoideae</taxon>
        <taxon>50 kb inversion clade</taxon>
        <taxon>NPAAA clade</taxon>
        <taxon>indigoferoid/millettioid clade</taxon>
        <taxon>Phaseoleae</taxon>
        <taxon>Canavalia</taxon>
    </lineage>
</organism>
<evidence type="ECO:0000313" key="2">
    <source>
        <dbReference type="Proteomes" id="UP001367508"/>
    </source>
</evidence>
<dbReference type="Proteomes" id="UP001367508">
    <property type="component" value="Unassembled WGS sequence"/>
</dbReference>
<dbReference type="EMBL" id="JAYMYQ010000003">
    <property type="protein sequence ID" value="KAK7344855.1"/>
    <property type="molecule type" value="Genomic_DNA"/>
</dbReference>
<name>A0AAN9QNZ8_CANGL</name>
<accession>A0AAN9QNZ8</accession>
<protein>
    <submittedName>
        <fullName evidence="1">Uncharacterized protein</fullName>
    </submittedName>
</protein>
<sequence>MIDITNGYFRTGIESPLCLLMNRSPLKPQLYLFVSVLDYDSTFNFYIHTNSISSLYVLAHYYNNPEIQALTLNSYPKIADPQDTRGALQAGAVSLYLDYFVTRLWRVSFQELVNHSHILRIYNMISKEPTECRILAIPVDYAYLSLDLRQWNFSLQCQAMLTLIATEVLRATKPLDLLLGS</sequence>
<keyword evidence="2" id="KW-1185">Reference proteome</keyword>
<evidence type="ECO:0000313" key="1">
    <source>
        <dbReference type="EMBL" id="KAK7344855.1"/>
    </source>
</evidence>
<reference evidence="1 2" key="1">
    <citation type="submission" date="2024-01" db="EMBL/GenBank/DDBJ databases">
        <title>The genomes of 5 underutilized Papilionoideae crops provide insights into root nodulation and disease resistanc.</title>
        <authorList>
            <person name="Jiang F."/>
        </authorList>
    </citation>
    <scope>NUCLEOTIDE SEQUENCE [LARGE SCALE GENOMIC DNA]</scope>
    <source>
        <strain evidence="1">LVBAO_FW01</strain>
        <tissue evidence="1">Leaves</tissue>
    </source>
</reference>
<gene>
    <name evidence="1" type="ORF">VNO77_15008</name>
</gene>
<dbReference type="AlphaFoldDB" id="A0AAN9QNZ8"/>
<proteinExistence type="predicted"/>